<dbReference type="Proteomes" id="UP001281147">
    <property type="component" value="Unassembled WGS sequence"/>
</dbReference>
<evidence type="ECO:0000313" key="2">
    <source>
        <dbReference type="Proteomes" id="UP001281147"/>
    </source>
</evidence>
<protein>
    <submittedName>
        <fullName evidence="1">Uncharacterized protein</fullName>
    </submittedName>
</protein>
<accession>A0ACC3MU72</accession>
<gene>
    <name evidence="1" type="ORF">LTR37_014611</name>
</gene>
<organism evidence="1 2">
    <name type="scientific">Vermiconidia calcicola</name>
    <dbReference type="NCBI Taxonomy" id="1690605"/>
    <lineage>
        <taxon>Eukaryota</taxon>
        <taxon>Fungi</taxon>
        <taxon>Dikarya</taxon>
        <taxon>Ascomycota</taxon>
        <taxon>Pezizomycotina</taxon>
        <taxon>Dothideomycetes</taxon>
        <taxon>Dothideomycetidae</taxon>
        <taxon>Mycosphaerellales</taxon>
        <taxon>Extremaceae</taxon>
        <taxon>Vermiconidia</taxon>
    </lineage>
</organism>
<evidence type="ECO:0000313" key="1">
    <source>
        <dbReference type="EMBL" id="KAK3703134.1"/>
    </source>
</evidence>
<reference evidence="1" key="1">
    <citation type="submission" date="2023-07" db="EMBL/GenBank/DDBJ databases">
        <title>Black Yeasts Isolated from many extreme environments.</title>
        <authorList>
            <person name="Coleine C."/>
            <person name="Stajich J.E."/>
            <person name="Selbmann L."/>
        </authorList>
    </citation>
    <scope>NUCLEOTIDE SEQUENCE</scope>
    <source>
        <strain evidence="1">CCFEE 5714</strain>
    </source>
</reference>
<keyword evidence="2" id="KW-1185">Reference proteome</keyword>
<dbReference type="EMBL" id="JAUTXU010000155">
    <property type="protein sequence ID" value="KAK3703134.1"/>
    <property type="molecule type" value="Genomic_DNA"/>
</dbReference>
<name>A0ACC3MU72_9PEZI</name>
<proteinExistence type="predicted"/>
<comment type="caution">
    <text evidence="1">The sequence shown here is derived from an EMBL/GenBank/DDBJ whole genome shotgun (WGS) entry which is preliminary data.</text>
</comment>
<sequence length="209" mass="23311">MSITILPAKFEDAYDLAACNVDTFQSDPLYQDMFGLSDTATPEEQEGNIEFRKGLFEASLRKPHAHIFKAADDSTNLLVGYAGFVEPENRHEAEETELELGNVPQNLNRQRLKEIGARIKDAQKKGLGDRKDYWCLSGMGVRPSYQRRGVAQRLMSHGLALVDAKGEDIYLGASPAGRKLYERNGFEALAEVELAEGILMAAMFRKSPR</sequence>